<dbReference type="GO" id="GO:0016747">
    <property type="term" value="F:acyltransferase activity, transferring groups other than amino-acyl groups"/>
    <property type="evidence" value="ECO:0007669"/>
    <property type="project" value="UniProtKB-ARBA"/>
</dbReference>
<dbReference type="Gene3D" id="3.30.559.10">
    <property type="entry name" value="Chloramphenicol acetyltransferase-like domain"/>
    <property type="match status" value="2"/>
</dbReference>
<dbReference type="SUPFAM" id="SSF52777">
    <property type="entry name" value="CoA-dependent acyltransferases"/>
    <property type="match status" value="1"/>
</dbReference>
<sequence>MAAVRVLHQSQISPSPWLPSQSPQRLSFIDAIWLRDSAMSERLFFYDFPHPTSHFIHHSLPIITNSLSVTLHHFYPLAGSIRPSPDSDDQFEIAYEEGDSVTITVAEFIGDEFHNMSGHHPRSIKSLRLLVPKPAKSSSSGQFPPISIQITLFPNQGVCLGFTINHAICDGSGSILFFRSWAAACRSTESALNDISPPFLDRSAIIDTRGIRRRILETMHQYRGVFKKSSEKQDSLPISDPHLVSATFTLSKDQIARLKECVQAKGVEEGKPLFHISAFVVTCAYVWRCLAKAQAYNGDFKQYLIFPVDWRSRMRPAIPSNYFGNCLGSCVVELNARELVQKNGNELAAMEITKSIDGLQGRDIDEALMATFDRHWEPARSKRLTVAGSPKLRVYDVDFGWGRPVKADITSIVETGAMSLAESRKEEGGIEIGLVLSEKEMNKFGTNFATDLLEIFK</sequence>
<organism evidence="3 4">
    <name type="scientific">Dendrobium nobile</name>
    <name type="common">Orchid</name>
    <dbReference type="NCBI Taxonomy" id="94219"/>
    <lineage>
        <taxon>Eukaryota</taxon>
        <taxon>Viridiplantae</taxon>
        <taxon>Streptophyta</taxon>
        <taxon>Embryophyta</taxon>
        <taxon>Tracheophyta</taxon>
        <taxon>Spermatophyta</taxon>
        <taxon>Magnoliopsida</taxon>
        <taxon>Liliopsida</taxon>
        <taxon>Asparagales</taxon>
        <taxon>Orchidaceae</taxon>
        <taxon>Epidendroideae</taxon>
        <taxon>Malaxideae</taxon>
        <taxon>Dendrobiinae</taxon>
        <taxon>Dendrobium</taxon>
    </lineage>
</organism>
<dbReference type="AlphaFoldDB" id="A0A8T3AAF5"/>
<name>A0A8T3AAF5_DENNO</name>
<comment type="caution">
    <text evidence="3">The sequence shown here is derived from an EMBL/GenBank/DDBJ whole genome shotgun (WGS) entry which is preliminary data.</text>
</comment>
<accession>A0A8T3AAF5</accession>
<evidence type="ECO:0000256" key="2">
    <source>
        <dbReference type="ARBA" id="ARBA00023315"/>
    </source>
</evidence>
<evidence type="ECO:0000313" key="3">
    <source>
        <dbReference type="EMBL" id="KAI0493566.1"/>
    </source>
</evidence>
<keyword evidence="1" id="KW-0808">Transferase</keyword>
<dbReference type="InterPro" id="IPR023213">
    <property type="entry name" value="CAT-like_dom_sf"/>
</dbReference>
<keyword evidence="4" id="KW-1185">Reference proteome</keyword>
<dbReference type="Pfam" id="PF02458">
    <property type="entry name" value="Transferase"/>
    <property type="match status" value="1"/>
</dbReference>
<keyword evidence="2" id="KW-0012">Acyltransferase</keyword>
<dbReference type="PANTHER" id="PTHR31625">
    <property type="match status" value="1"/>
</dbReference>
<dbReference type="SMR" id="A0A8T3AAF5"/>
<dbReference type="EMBL" id="JAGYWB010000017">
    <property type="protein sequence ID" value="KAI0493566.1"/>
    <property type="molecule type" value="Genomic_DNA"/>
</dbReference>
<dbReference type="Proteomes" id="UP000829196">
    <property type="component" value="Unassembled WGS sequence"/>
</dbReference>
<reference evidence="3" key="1">
    <citation type="journal article" date="2022" name="Front. Genet.">
        <title>Chromosome-Scale Assembly of the Dendrobium nobile Genome Provides Insights Into the Molecular Mechanism of the Biosynthesis of the Medicinal Active Ingredient of Dendrobium.</title>
        <authorList>
            <person name="Xu Q."/>
            <person name="Niu S.-C."/>
            <person name="Li K.-L."/>
            <person name="Zheng P.-J."/>
            <person name="Zhang X.-J."/>
            <person name="Jia Y."/>
            <person name="Liu Y."/>
            <person name="Niu Y.-X."/>
            <person name="Yu L.-H."/>
            <person name="Chen D.-F."/>
            <person name="Zhang G.-Q."/>
        </authorList>
    </citation>
    <scope>NUCLEOTIDE SEQUENCE</scope>
    <source>
        <tissue evidence="3">Leaf</tissue>
    </source>
</reference>
<dbReference type="OrthoDB" id="1862401at2759"/>
<gene>
    <name evidence="3" type="ORF">KFK09_023685</name>
</gene>
<proteinExistence type="predicted"/>
<protein>
    <submittedName>
        <fullName evidence="3">Uncharacterized protein</fullName>
    </submittedName>
</protein>
<evidence type="ECO:0000256" key="1">
    <source>
        <dbReference type="ARBA" id="ARBA00022679"/>
    </source>
</evidence>
<dbReference type="InterPro" id="IPR051504">
    <property type="entry name" value="Plant_metabolite_acyltrans"/>
</dbReference>
<evidence type="ECO:0000313" key="4">
    <source>
        <dbReference type="Proteomes" id="UP000829196"/>
    </source>
</evidence>